<feature type="domain" description="Band 7" evidence="6">
    <location>
        <begin position="22"/>
        <end position="231"/>
    </location>
</feature>
<keyword evidence="3" id="KW-0812">Transmembrane</keyword>
<sequence length="334" mass="38032">MKRLATVLIVVAVLLVVFVALGPFYILTEGEQAVVTRFGAIVSTARDAGLKFKMPLIDTVVKYPKKILSWDGDAQRLPTAENQFIWVDATARWEISDPTLFYESVTSMNQAFARLDEVIDSSIRTVIADNPLFEAVRNSNVINEIDRSEVVRVTAETEGEKTEELPDEDSPAIIDANKTYPAVNKGRNMLSEEMLDAAAQVTPQYGIELIDIVIRQIRYSDDLTESVYNRMIAERNQKAQEFRSRGEGQKAFWLGKLDNEKRTILSRAYTEAETVKGNADRQAAQIYADAYSADEEFAIFWRSLESYRNTMNKFNKTLTTDMEYFRYLYDQDGE</sequence>
<dbReference type="RefSeq" id="WP_083049030.1">
    <property type="nucleotide sequence ID" value="NZ_MWQY01000005.1"/>
</dbReference>
<organism evidence="7 8">
    <name type="scientific">Marispirochaeta aestuarii</name>
    <dbReference type="NCBI Taxonomy" id="1963862"/>
    <lineage>
        <taxon>Bacteria</taxon>
        <taxon>Pseudomonadati</taxon>
        <taxon>Spirochaetota</taxon>
        <taxon>Spirochaetia</taxon>
        <taxon>Spirochaetales</taxon>
        <taxon>Spirochaetaceae</taxon>
        <taxon>Marispirochaeta</taxon>
    </lineage>
</organism>
<dbReference type="EMBL" id="MWQY01000005">
    <property type="protein sequence ID" value="ORC36528.1"/>
    <property type="molecule type" value="Genomic_DNA"/>
</dbReference>
<evidence type="ECO:0000256" key="5">
    <source>
        <dbReference type="PIRNR" id="PIRNR005651"/>
    </source>
</evidence>
<evidence type="ECO:0000256" key="1">
    <source>
        <dbReference type="ARBA" id="ARBA00004167"/>
    </source>
</evidence>
<proteinExistence type="inferred from homology"/>
<name>A0A1Y1S1M2_9SPIO</name>
<accession>A0A1Y1S1M2</accession>
<protein>
    <recommendedName>
        <fullName evidence="5">Protein HflC</fullName>
    </recommendedName>
</protein>
<evidence type="ECO:0000256" key="2">
    <source>
        <dbReference type="ARBA" id="ARBA00007862"/>
    </source>
</evidence>
<gene>
    <name evidence="7" type="ORF">B4O97_05495</name>
</gene>
<dbReference type="Gene3D" id="3.30.479.30">
    <property type="entry name" value="Band 7 domain"/>
    <property type="match status" value="1"/>
</dbReference>
<dbReference type="InterPro" id="IPR010200">
    <property type="entry name" value="HflC"/>
</dbReference>
<dbReference type="STRING" id="1963862.B4O97_05495"/>
<dbReference type="SMART" id="SM00244">
    <property type="entry name" value="PHB"/>
    <property type="match status" value="1"/>
</dbReference>
<evidence type="ECO:0000259" key="6">
    <source>
        <dbReference type="SMART" id="SM00244"/>
    </source>
</evidence>
<dbReference type="AlphaFoldDB" id="A0A1Y1S1M2"/>
<evidence type="ECO:0000256" key="3">
    <source>
        <dbReference type="ARBA" id="ARBA00022692"/>
    </source>
</evidence>
<dbReference type="SUPFAM" id="SSF117892">
    <property type="entry name" value="Band 7/SPFH domain"/>
    <property type="match status" value="2"/>
</dbReference>
<dbReference type="Proteomes" id="UP000192343">
    <property type="component" value="Unassembled WGS sequence"/>
</dbReference>
<reference evidence="7 8" key="1">
    <citation type="submission" date="2017-03" db="EMBL/GenBank/DDBJ databases">
        <title>Draft Genome sequence of Marispirochaeta sp. strain JC444.</title>
        <authorList>
            <person name="Shivani Y."/>
            <person name="Subhash Y."/>
            <person name="Sasikala C."/>
            <person name="Ramana C."/>
        </authorList>
    </citation>
    <scope>NUCLEOTIDE SEQUENCE [LARGE SCALE GENOMIC DNA]</scope>
    <source>
        <strain evidence="7 8">JC444</strain>
    </source>
</reference>
<keyword evidence="4" id="KW-1133">Transmembrane helix</keyword>
<evidence type="ECO:0000256" key="4">
    <source>
        <dbReference type="ARBA" id="ARBA00022989"/>
    </source>
</evidence>
<dbReference type="Pfam" id="PF01145">
    <property type="entry name" value="Band_7"/>
    <property type="match status" value="2"/>
</dbReference>
<keyword evidence="8" id="KW-1185">Reference proteome</keyword>
<comment type="caution">
    <text evidence="7">The sequence shown here is derived from an EMBL/GenBank/DDBJ whole genome shotgun (WGS) entry which is preliminary data.</text>
</comment>
<dbReference type="InterPro" id="IPR036013">
    <property type="entry name" value="Band_7/SPFH_dom_sf"/>
</dbReference>
<comment type="subcellular location">
    <subcellularLocation>
        <location evidence="1">Membrane</location>
        <topology evidence="1">Single-pass membrane protein</topology>
    </subcellularLocation>
</comment>
<dbReference type="PIRSF" id="PIRSF005651">
    <property type="entry name" value="HflC"/>
    <property type="match status" value="1"/>
</dbReference>
<evidence type="ECO:0000313" key="8">
    <source>
        <dbReference type="Proteomes" id="UP000192343"/>
    </source>
</evidence>
<comment type="function">
    <text evidence="5">HflC and HflK could regulate a protease.</text>
</comment>
<dbReference type="NCBIfam" id="TIGR01932">
    <property type="entry name" value="hflC"/>
    <property type="match status" value="1"/>
</dbReference>
<dbReference type="PANTHER" id="PTHR42911:SF2">
    <property type="entry name" value="PROHIBITIN FAMILY PROTEIN"/>
    <property type="match status" value="1"/>
</dbReference>
<evidence type="ECO:0000313" key="7">
    <source>
        <dbReference type="EMBL" id="ORC36528.1"/>
    </source>
</evidence>
<dbReference type="InterPro" id="IPR001107">
    <property type="entry name" value="Band_7"/>
</dbReference>
<dbReference type="GO" id="GO:0016020">
    <property type="term" value="C:membrane"/>
    <property type="evidence" value="ECO:0007669"/>
    <property type="project" value="UniProtKB-SubCell"/>
</dbReference>
<keyword evidence="4" id="KW-0472">Membrane</keyword>
<dbReference type="CDD" id="cd03405">
    <property type="entry name" value="SPFH_HflC"/>
    <property type="match status" value="1"/>
</dbReference>
<dbReference type="PANTHER" id="PTHR42911">
    <property type="entry name" value="MODULATOR OF FTSH PROTEASE HFLC"/>
    <property type="match status" value="1"/>
</dbReference>
<dbReference type="OrthoDB" id="9809197at2"/>
<comment type="similarity">
    <text evidence="2 5">Belongs to the band 7/mec-2 family. HflC subfamily.</text>
</comment>